<feature type="non-terminal residue" evidence="2">
    <location>
        <position position="62"/>
    </location>
</feature>
<evidence type="ECO:0000313" key="3">
    <source>
        <dbReference type="Proteomes" id="UP000234681"/>
    </source>
</evidence>
<dbReference type="SUPFAM" id="SSF50729">
    <property type="entry name" value="PH domain-like"/>
    <property type="match status" value="1"/>
</dbReference>
<dbReference type="PANTHER" id="PTHR23138">
    <property type="entry name" value="RAN BINDING PROTEIN"/>
    <property type="match status" value="1"/>
</dbReference>
<organism evidence="2 3">
    <name type="scientific">Rattus norvegicus</name>
    <name type="common">Rat</name>
    <dbReference type="NCBI Taxonomy" id="10116"/>
    <lineage>
        <taxon>Eukaryota</taxon>
        <taxon>Metazoa</taxon>
        <taxon>Chordata</taxon>
        <taxon>Craniata</taxon>
        <taxon>Vertebrata</taxon>
        <taxon>Euteleostomi</taxon>
        <taxon>Mammalia</taxon>
        <taxon>Eutheria</taxon>
        <taxon>Euarchontoglires</taxon>
        <taxon>Glires</taxon>
        <taxon>Rodentia</taxon>
        <taxon>Myomorpha</taxon>
        <taxon>Muroidea</taxon>
        <taxon>Muridae</taxon>
        <taxon>Murinae</taxon>
        <taxon>Rattus</taxon>
    </lineage>
</organism>
<accession>A6K247</accession>
<name>A6K247_RAT</name>
<dbReference type="AlphaFoldDB" id="A6K247"/>
<dbReference type="InterPro" id="IPR045255">
    <property type="entry name" value="RanBP1-like"/>
</dbReference>
<sequence length="62" mass="7121">MMELKPNAGSDCASVWNPHGAVADECPKPELLAICFINAENAQKFKTKFEERRKEIDERERQ</sequence>
<reference evidence="3" key="1">
    <citation type="submission" date="2005-09" db="EMBL/GenBank/DDBJ databases">
        <authorList>
            <person name="Mural R.J."/>
            <person name="Li P.W."/>
            <person name="Adams M.D."/>
            <person name="Amanatides P.G."/>
            <person name="Baden-Tillson H."/>
            <person name="Barnstead M."/>
            <person name="Chin S.H."/>
            <person name="Dew I."/>
            <person name="Evans C.A."/>
            <person name="Ferriera S."/>
            <person name="Flanigan M."/>
            <person name="Fosler C."/>
            <person name="Glodek A."/>
            <person name="Gu Z."/>
            <person name="Holt R.A."/>
            <person name="Jennings D."/>
            <person name="Kraft C.L."/>
            <person name="Lu F."/>
            <person name="Nguyen T."/>
            <person name="Nusskern D.R."/>
            <person name="Pfannkoch C.M."/>
            <person name="Sitter C."/>
            <person name="Sutton G.G."/>
            <person name="Venter J.C."/>
            <person name="Wang Z."/>
            <person name="Woodage T."/>
            <person name="Zheng X.H."/>
            <person name="Zhong F."/>
        </authorList>
    </citation>
    <scope>NUCLEOTIDE SEQUENCE [LARGE SCALE GENOMIC DNA]</scope>
    <source>
        <strain>BN</strain>
        <strain evidence="3">Sprague-Dawley</strain>
    </source>
</reference>
<proteinExistence type="predicted"/>
<dbReference type="PANTHER" id="PTHR23138:SF94">
    <property type="entry name" value="RAN BINDING PROTEIN 1"/>
    <property type="match status" value="1"/>
</dbReference>
<dbReference type="InterPro" id="IPR000156">
    <property type="entry name" value="Ran_bind_dom"/>
</dbReference>
<protein>
    <submittedName>
        <fullName evidence="2">RCG64179</fullName>
    </submittedName>
</protein>
<dbReference type="Proteomes" id="UP000234681">
    <property type="component" value="Chromosome 4"/>
</dbReference>
<dbReference type="EMBL" id="CH474013">
    <property type="protein sequence ID" value="EDL84329.1"/>
    <property type="molecule type" value="Genomic_DNA"/>
</dbReference>
<dbReference type="Gene3D" id="2.30.29.30">
    <property type="entry name" value="Pleckstrin-homology domain (PH domain)/Phosphotyrosine-binding domain (PTB)"/>
    <property type="match status" value="1"/>
</dbReference>
<evidence type="ECO:0000313" key="2">
    <source>
        <dbReference type="EMBL" id="EDL84329.1"/>
    </source>
</evidence>
<feature type="domain" description="RanBD1" evidence="1">
    <location>
        <begin position="1"/>
        <end position="58"/>
    </location>
</feature>
<gene>
    <name evidence="2" type="ORF">rCG_64179</name>
</gene>
<dbReference type="Pfam" id="PF00638">
    <property type="entry name" value="Ran_BP1"/>
    <property type="match status" value="1"/>
</dbReference>
<dbReference type="PROSITE" id="PS50196">
    <property type="entry name" value="RANBD1"/>
    <property type="match status" value="1"/>
</dbReference>
<evidence type="ECO:0000259" key="1">
    <source>
        <dbReference type="PROSITE" id="PS50196"/>
    </source>
</evidence>
<dbReference type="InterPro" id="IPR011993">
    <property type="entry name" value="PH-like_dom_sf"/>
</dbReference>